<reference evidence="1" key="1">
    <citation type="submission" date="2019-02" db="EMBL/GenBank/DDBJ databases">
        <authorList>
            <person name="Gruber-Vodicka R. H."/>
            <person name="Seah K. B. B."/>
        </authorList>
    </citation>
    <scope>NUCLEOTIDE SEQUENCE</scope>
    <source>
        <strain evidence="1">BECK_SA2B20</strain>
    </source>
</reference>
<dbReference type="EMBL" id="CAADFI010000698">
    <property type="protein sequence ID" value="VFK06596.1"/>
    <property type="molecule type" value="Genomic_DNA"/>
</dbReference>
<gene>
    <name evidence="1" type="ORF">BECKH772B_GA0070898_106981</name>
</gene>
<protein>
    <recommendedName>
        <fullName evidence="2">Homeodomain-like domain-containing protein</fullName>
    </recommendedName>
</protein>
<evidence type="ECO:0000313" key="1">
    <source>
        <dbReference type="EMBL" id="VFK06596.1"/>
    </source>
</evidence>
<name>A0A450VP98_9GAMM</name>
<dbReference type="AlphaFoldDB" id="A0A450VP98"/>
<evidence type="ECO:0008006" key="2">
    <source>
        <dbReference type="Google" id="ProtNLM"/>
    </source>
</evidence>
<accession>A0A450VP98</accession>
<sequence length="92" mass="10577">MIRIAFTREGIDALERERYNHRNPKAQRRREVLYLKGLGQPNNQIKESCGISGPTLAGYLTRIQLRSATVNEVLVLEKNSWGVRKPKVFLGR</sequence>
<organism evidence="1">
    <name type="scientific">Candidatus Kentrum eta</name>
    <dbReference type="NCBI Taxonomy" id="2126337"/>
    <lineage>
        <taxon>Bacteria</taxon>
        <taxon>Pseudomonadati</taxon>
        <taxon>Pseudomonadota</taxon>
        <taxon>Gammaproteobacteria</taxon>
        <taxon>Candidatus Kentrum</taxon>
    </lineage>
</organism>
<proteinExistence type="predicted"/>